<reference evidence="1 2" key="1">
    <citation type="journal article" date="2024" name="J Genomics">
        <title>Draft genome sequencing and assembly of Favolaschia claudopus CIRM-BRFM 2984 isolated from oak limbs.</title>
        <authorList>
            <person name="Navarro D."/>
            <person name="Drula E."/>
            <person name="Chaduli D."/>
            <person name="Cazenave R."/>
            <person name="Ahrendt S."/>
            <person name="Wang J."/>
            <person name="Lipzen A."/>
            <person name="Daum C."/>
            <person name="Barry K."/>
            <person name="Grigoriev I.V."/>
            <person name="Favel A."/>
            <person name="Rosso M.N."/>
            <person name="Martin F."/>
        </authorList>
    </citation>
    <scope>NUCLEOTIDE SEQUENCE [LARGE SCALE GENOMIC DNA]</scope>
    <source>
        <strain evidence="1 2">CIRM-BRFM 2984</strain>
    </source>
</reference>
<accession>A0AAV9Z111</accession>
<feature type="non-terminal residue" evidence="1">
    <location>
        <position position="1"/>
    </location>
</feature>
<evidence type="ECO:0000313" key="2">
    <source>
        <dbReference type="Proteomes" id="UP001362999"/>
    </source>
</evidence>
<keyword evidence="2" id="KW-1185">Reference proteome</keyword>
<proteinExistence type="predicted"/>
<gene>
    <name evidence="1" type="ORF">R3P38DRAFT_2391465</name>
</gene>
<comment type="caution">
    <text evidence="1">The sequence shown here is derived from an EMBL/GenBank/DDBJ whole genome shotgun (WGS) entry which is preliminary data.</text>
</comment>
<feature type="non-terminal residue" evidence="1">
    <location>
        <position position="254"/>
    </location>
</feature>
<sequence length="254" mass="27903">PPSPLLWCTAKTEGWSPSKIMSKVSLAKQGKYRPRNYTDLDMDLAILIYELGGDAALYALNKSPVSLPSRHTIADKRREINLRITVGDVKLLDIMKNIEMLFNNIDVGEHDKVLHTLSQDEIAGDERPCYLTETDEIAGLCEHAAGALTTFKMGSDLTSVKAAVQAIKDGRVHVGKEFSVAAIARHAPTDYGAKPVLLMPTCKHGSWEIAALNLQRLLAAWKLSPYGEQLHGPIKTIASDGAPDRRKALYLICM</sequence>
<dbReference type="Proteomes" id="UP001362999">
    <property type="component" value="Unassembled WGS sequence"/>
</dbReference>
<evidence type="ECO:0000313" key="1">
    <source>
        <dbReference type="EMBL" id="KAK6966853.1"/>
    </source>
</evidence>
<name>A0AAV9Z111_9AGAR</name>
<dbReference type="EMBL" id="JAWWNJ010000254">
    <property type="protein sequence ID" value="KAK6966853.1"/>
    <property type="molecule type" value="Genomic_DNA"/>
</dbReference>
<organism evidence="1 2">
    <name type="scientific">Favolaschia claudopus</name>
    <dbReference type="NCBI Taxonomy" id="2862362"/>
    <lineage>
        <taxon>Eukaryota</taxon>
        <taxon>Fungi</taxon>
        <taxon>Dikarya</taxon>
        <taxon>Basidiomycota</taxon>
        <taxon>Agaricomycotina</taxon>
        <taxon>Agaricomycetes</taxon>
        <taxon>Agaricomycetidae</taxon>
        <taxon>Agaricales</taxon>
        <taxon>Marasmiineae</taxon>
        <taxon>Mycenaceae</taxon>
        <taxon>Favolaschia</taxon>
    </lineage>
</organism>
<dbReference type="AlphaFoldDB" id="A0AAV9Z111"/>
<protein>
    <submittedName>
        <fullName evidence="1">Uncharacterized protein</fullName>
    </submittedName>
</protein>